<keyword evidence="1" id="KW-0732">Signal</keyword>
<sequence length="508" mass="53776">MPRSMQDRLLLDRREFLKGCCAVAATGAVAGPSLLFSDAAHAAANPHDTIVHVFLRGGIDGLNLVLPVSGNDRTFYEQARPDLSIAASGSYGALPLTLSNGSATGFGLHPSATGLRDIWTDGRLAIVHGCGLLTTVTRSHFDAQLYLDLGTPGQHGIGSGWITRAWNTQPGDTGATMPALAVNSRTPTNLLGATDALTMGSPSDFALNAGAWAWQKTRADSPAGLKGVNETLARLWKGQTGLEDSGRAADASLKVIAGQPYGDLPAGWPTSTFARQLWTVAQSVRFNLGMRYAALDVGGWDTHDGQGTAGSGYHYYQDRIAELSQALAAFYGELKDGGELGRVTVVVQSEFGRRVRQNGSRGTDHGYGNPLLVLGGPVNGRRFYGTWKGLDPEILSPYFGDVPVTTDFRRVLSELLIRRMGNSQLGAVFPGYAGYSPLGIVQGNDLAPQYAGALAAPVAATLPAARLPDIPQPAYGESLGPASGAGLRQAPDWQRRGKVDRTLVRRAR</sequence>
<gene>
    <name evidence="3" type="ORF">GCM10022229_21000</name>
</gene>
<dbReference type="InterPro" id="IPR010869">
    <property type="entry name" value="DUF1501"/>
</dbReference>
<evidence type="ECO:0000256" key="2">
    <source>
        <dbReference type="SAM" id="MobiDB-lite"/>
    </source>
</evidence>
<dbReference type="InterPro" id="IPR006311">
    <property type="entry name" value="TAT_signal"/>
</dbReference>
<dbReference type="NCBIfam" id="TIGR01409">
    <property type="entry name" value="TAT_signal_seq"/>
    <property type="match status" value="1"/>
</dbReference>
<dbReference type="RefSeq" id="WP_344759952.1">
    <property type="nucleotide sequence ID" value="NZ_BAAAZU010000012.1"/>
</dbReference>
<feature type="region of interest" description="Disordered" evidence="2">
    <location>
        <begin position="473"/>
        <end position="508"/>
    </location>
</feature>
<evidence type="ECO:0000313" key="4">
    <source>
        <dbReference type="Proteomes" id="UP001501727"/>
    </source>
</evidence>
<dbReference type="PANTHER" id="PTHR43737">
    <property type="entry name" value="BLL7424 PROTEIN"/>
    <property type="match status" value="1"/>
</dbReference>
<evidence type="ECO:0000256" key="1">
    <source>
        <dbReference type="ARBA" id="ARBA00022729"/>
    </source>
</evidence>
<name>A0ABP7MMX4_9GAMM</name>
<accession>A0ABP7MMX4</accession>
<dbReference type="InterPro" id="IPR019546">
    <property type="entry name" value="TAT_signal_bac_arc"/>
</dbReference>
<comment type="caution">
    <text evidence="3">The sequence shown here is derived from an EMBL/GenBank/DDBJ whole genome shotgun (WGS) entry which is preliminary data.</text>
</comment>
<organism evidence="3 4">
    <name type="scientific">Luteimonas lutimaris</name>
    <dbReference type="NCBI Taxonomy" id="698645"/>
    <lineage>
        <taxon>Bacteria</taxon>
        <taxon>Pseudomonadati</taxon>
        <taxon>Pseudomonadota</taxon>
        <taxon>Gammaproteobacteria</taxon>
        <taxon>Lysobacterales</taxon>
        <taxon>Lysobacteraceae</taxon>
        <taxon>Luteimonas</taxon>
    </lineage>
</organism>
<dbReference type="Proteomes" id="UP001501727">
    <property type="component" value="Unassembled WGS sequence"/>
</dbReference>
<dbReference type="EMBL" id="BAAAZU010000012">
    <property type="protein sequence ID" value="GAA3926651.1"/>
    <property type="molecule type" value="Genomic_DNA"/>
</dbReference>
<keyword evidence="4" id="KW-1185">Reference proteome</keyword>
<proteinExistence type="predicted"/>
<dbReference type="Pfam" id="PF07394">
    <property type="entry name" value="DUF1501"/>
    <property type="match status" value="1"/>
</dbReference>
<reference evidence="4" key="1">
    <citation type="journal article" date="2019" name="Int. J. Syst. Evol. Microbiol.">
        <title>The Global Catalogue of Microorganisms (GCM) 10K type strain sequencing project: providing services to taxonomists for standard genome sequencing and annotation.</title>
        <authorList>
            <consortium name="The Broad Institute Genomics Platform"/>
            <consortium name="The Broad Institute Genome Sequencing Center for Infectious Disease"/>
            <person name="Wu L."/>
            <person name="Ma J."/>
        </authorList>
    </citation>
    <scope>NUCLEOTIDE SEQUENCE [LARGE SCALE GENOMIC DNA]</scope>
    <source>
        <strain evidence="4">JCM 16916</strain>
    </source>
</reference>
<dbReference type="PANTHER" id="PTHR43737:SF1">
    <property type="entry name" value="DUF1501 DOMAIN-CONTAINING PROTEIN"/>
    <property type="match status" value="1"/>
</dbReference>
<protein>
    <submittedName>
        <fullName evidence="3">DUF1501 domain-containing protein</fullName>
    </submittedName>
</protein>
<dbReference type="PROSITE" id="PS51318">
    <property type="entry name" value="TAT"/>
    <property type="match status" value="1"/>
</dbReference>
<evidence type="ECO:0000313" key="3">
    <source>
        <dbReference type="EMBL" id="GAA3926651.1"/>
    </source>
</evidence>
<feature type="compositionally biased region" description="Basic and acidic residues" evidence="2">
    <location>
        <begin position="493"/>
        <end position="508"/>
    </location>
</feature>